<evidence type="ECO:0000313" key="7">
    <source>
        <dbReference type="EMBL" id="KJZ74384.1"/>
    </source>
</evidence>
<feature type="chain" id="PRO_5002526475" description="Enterotoxin" evidence="6">
    <location>
        <begin position="21"/>
        <end position="788"/>
    </location>
</feature>
<protein>
    <recommendedName>
        <fullName evidence="9">Enterotoxin</fullName>
    </recommendedName>
</protein>
<dbReference type="Pfam" id="PF01375">
    <property type="entry name" value="Enterotoxin_a"/>
    <property type="match status" value="1"/>
</dbReference>
<keyword evidence="4" id="KW-1015">Disulfide bond</keyword>
<evidence type="ECO:0000256" key="1">
    <source>
        <dbReference type="ARBA" id="ARBA00022656"/>
    </source>
</evidence>
<keyword evidence="8" id="KW-1185">Reference proteome</keyword>
<feature type="compositionally biased region" description="Acidic residues" evidence="5">
    <location>
        <begin position="511"/>
        <end position="520"/>
    </location>
</feature>
<dbReference type="SUPFAM" id="SSF56399">
    <property type="entry name" value="ADP-ribosylation"/>
    <property type="match status" value="1"/>
</dbReference>
<dbReference type="PRINTS" id="PR00771">
    <property type="entry name" value="ENTEROTOXINA"/>
</dbReference>
<dbReference type="InterPro" id="IPR001144">
    <property type="entry name" value="Enterotoxin_A"/>
</dbReference>
<name>A0A0F8A4Y4_9HYPO</name>
<evidence type="ECO:0000313" key="8">
    <source>
        <dbReference type="Proteomes" id="UP000054481"/>
    </source>
</evidence>
<evidence type="ECO:0000256" key="2">
    <source>
        <dbReference type="ARBA" id="ARBA00022729"/>
    </source>
</evidence>
<keyword evidence="1" id="KW-0800">Toxin</keyword>
<evidence type="ECO:0000256" key="5">
    <source>
        <dbReference type="SAM" id="MobiDB-lite"/>
    </source>
</evidence>
<feature type="region of interest" description="Disordered" evidence="5">
    <location>
        <begin position="194"/>
        <end position="217"/>
    </location>
</feature>
<feature type="signal peptide" evidence="6">
    <location>
        <begin position="1"/>
        <end position="20"/>
    </location>
</feature>
<proteinExistence type="predicted"/>
<keyword evidence="3" id="KW-0843">Virulence</keyword>
<reference evidence="7 8" key="1">
    <citation type="journal article" date="2014" name="Genome Biol. Evol.">
        <title>Comparative genomics and transcriptomics analyses reveal divergent lifestyle features of nematode endoparasitic fungus Hirsutella minnesotensis.</title>
        <authorList>
            <person name="Lai Y."/>
            <person name="Liu K."/>
            <person name="Zhang X."/>
            <person name="Zhang X."/>
            <person name="Li K."/>
            <person name="Wang N."/>
            <person name="Shu C."/>
            <person name="Wu Y."/>
            <person name="Wang C."/>
            <person name="Bushley K.E."/>
            <person name="Xiang M."/>
            <person name="Liu X."/>
        </authorList>
    </citation>
    <scope>NUCLEOTIDE SEQUENCE [LARGE SCALE GENOMIC DNA]</scope>
    <source>
        <strain evidence="7 8">3608</strain>
    </source>
</reference>
<feature type="region of interest" description="Disordered" evidence="5">
    <location>
        <begin position="748"/>
        <end position="771"/>
    </location>
</feature>
<dbReference type="GO" id="GO:0090729">
    <property type="term" value="F:toxin activity"/>
    <property type="evidence" value="ECO:0007669"/>
    <property type="project" value="UniProtKB-KW"/>
</dbReference>
<dbReference type="Proteomes" id="UP000054481">
    <property type="component" value="Unassembled WGS sequence"/>
</dbReference>
<dbReference type="OrthoDB" id="4868707at2759"/>
<evidence type="ECO:0000256" key="4">
    <source>
        <dbReference type="ARBA" id="ARBA00023157"/>
    </source>
</evidence>
<feature type="region of interest" description="Disordered" evidence="5">
    <location>
        <begin position="509"/>
        <end position="544"/>
    </location>
</feature>
<feature type="region of interest" description="Disordered" evidence="5">
    <location>
        <begin position="680"/>
        <end position="702"/>
    </location>
</feature>
<evidence type="ECO:0008006" key="9">
    <source>
        <dbReference type="Google" id="ProtNLM"/>
    </source>
</evidence>
<dbReference type="EMBL" id="KQ030526">
    <property type="protein sequence ID" value="KJZ74384.1"/>
    <property type="molecule type" value="Genomic_DNA"/>
</dbReference>
<evidence type="ECO:0000256" key="3">
    <source>
        <dbReference type="ARBA" id="ARBA00023026"/>
    </source>
</evidence>
<dbReference type="AlphaFoldDB" id="A0A0F8A4Y4"/>
<sequence>MKTRWLYQAFFCFLLQPGQSRSLGAETRGGLSKRIPDDKRLPADDIGSLFRPDFDGVVYRGDARPFNEIKDARGFYPKPGPDVESKYSLYSHISGNLQNTAFVSTSESVGRAASYAKQGLLLPDHAAKKVSYVYQIDAARDTFVDVTRTLRLQRVIGNLEHAAMGGIPWEHVSAYAALTPDQLDAISRGETKLKDINFTPNPDHKPPPKRGSTPRPKIAGWPAGHQAWREEPWRRLLARNKDQLLDVKVEFEKILNSPSSSNLSPCKRDGTSCLQRLNRKQLAARRFEVMAKRNGLTGLIAGKDGRVTFPKLSATLSKTFGPKLKYRAKLSSISPGGASTTAVALGLWAKELVNVFSTESSGSERFAVATSLIPVVSCVTQSLSDTENGRNEIVTGVDTGLCIVADALTFIPGGGLVSFAIHTVRALFRIIENVILPRDGPEIEKTHFQYKWGWTQYTTRLQNTIRSNEFKGNLTSKLVAEKLDVLYMAGEAAGSIESKLNAAAINGTEVAEPEATEEGGPDNNAKTPPSGADASTESPAPASNPVIVDELDATDPSNYAVDLVPDLQPQICQAYLERKERLFKNMTERLESHLEDAYEKYDLEFFNKYFYWLYKHLRQIRGIWPSADTIEKERDEHIQKVMDTWKRKDKPGLNPGPGTDQMRTVVREVFDEITRHDPCKDIWNPPRGKDDPEPLPELPKPVDIPKEQRELEEKEARWRDELGLVTQWEKEKELEEKAWATVRQEEWQLRTRSGAWPPRKDSDTPDPTIGFDRWRRFNEIMAEYDQKN</sequence>
<dbReference type="Gene3D" id="3.90.210.10">
    <property type="entry name" value="Heat-Labile Enterotoxin, subunit A"/>
    <property type="match status" value="1"/>
</dbReference>
<evidence type="ECO:0000256" key="6">
    <source>
        <dbReference type="SAM" id="SignalP"/>
    </source>
</evidence>
<keyword evidence="2 6" id="KW-0732">Signal</keyword>
<gene>
    <name evidence="7" type="ORF">HIM_06194</name>
</gene>
<accession>A0A0F8A4Y4</accession>
<organism evidence="7 8">
    <name type="scientific">Hirsutella minnesotensis 3608</name>
    <dbReference type="NCBI Taxonomy" id="1043627"/>
    <lineage>
        <taxon>Eukaryota</taxon>
        <taxon>Fungi</taxon>
        <taxon>Dikarya</taxon>
        <taxon>Ascomycota</taxon>
        <taxon>Pezizomycotina</taxon>
        <taxon>Sordariomycetes</taxon>
        <taxon>Hypocreomycetidae</taxon>
        <taxon>Hypocreales</taxon>
        <taxon>Ophiocordycipitaceae</taxon>
        <taxon>Hirsutella</taxon>
    </lineage>
</organism>